<dbReference type="PANTHER" id="PTHR30160">
    <property type="entry name" value="TETRAACYLDISACCHARIDE 4'-KINASE-RELATED"/>
    <property type="match status" value="1"/>
</dbReference>
<evidence type="ECO:0000313" key="4">
    <source>
        <dbReference type="EMBL" id="MFD1533666.1"/>
    </source>
</evidence>
<proteinExistence type="predicted"/>
<reference evidence="5" key="1">
    <citation type="journal article" date="2019" name="Int. J. Syst. Evol. Microbiol.">
        <title>The Global Catalogue of Microorganisms (GCM) 10K type strain sequencing project: providing services to taxonomists for standard genome sequencing and annotation.</title>
        <authorList>
            <consortium name="The Broad Institute Genomics Platform"/>
            <consortium name="The Broad Institute Genome Sequencing Center for Infectious Disease"/>
            <person name="Wu L."/>
            <person name="Ma J."/>
        </authorList>
    </citation>
    <scope>NUCLEOTIDE SEQUENCE [LARGE SCALE GENOMIC DNA]</scope>
    <source>
        <strain evidence="5">JCM 12165</strain>
    </source>
</reference>
<keyword evidence="5" id="KW-1185">Reference proteome</keyword>
<sequence length="407" mass="42085">MVATPAAVPVEQTVGVPGVPGPVRRIAVLRCNALGDYLMVTPALAALRARFPEAELTLLGAPWHESFLAGRPGPVDRVLVVPQVDGLAGQPSGVPPVSALAGFLATARTDGYDLAVQLHGGGAASNPLVRALGARWSVGLRASGAPPLDATVPYRYYQPEADRFLEVVRLVGADGPADYPLLAVSDAERDAAAALLPSDRPWVAIHAGATDPRRRWPPERFAAVADALTATGARPVLVGSAADAGPSAAVAAAAVGPVTDLTGRTDLGTLAAVLKRCAVVVANDSGPLHLARAVGAATVGLYWCGNAINAAPPTRTRHRPLLSWTVHCPECGADCSTAGHPHRPGEGCEHRPSFLGQIPVREVQEEVSDLLSGVTAAPWAPEGTRTGRTPSRLTRAAPTYDPRAEGR</sequence>
<accession>A0ABW4FVK2</accession>
<gene>
    <name evidence="4" type="ORF">ACFSCY_30020</name>
</gene>
<dbReference type="InterPro" id="IPR002201">
    <property type="entry name" value="Glyco_trans_9"/>
</dbReference>
<dbReference type="RefSeq" id="WP_343979453.1">
    <property type="nucleotide sequence ID" value="NZ_BAAAJG010000011.1"/>
</dbReference>
<keyword evidence="2" id="KW-0808">Transferase</keyword>
<dbReference type="PANTHER" id="PTHR30160:SF1">
    <property type="entry name" value="LIPOPOLYSACCHARIDE 1,2-N-ACETYLGLUCOSAMINETRANSFERASE-RELATED"/>
    <property type="match status" value="1"/>
</dbReference>
<dbReference type="EMBL" id="JBHUCP010000026">
    <property type="protein sequence ID" value="MFD1533666.1"/>
    <property type="molecule type" value="Genomic_DNA"/>
</dbReference>
<dbReference type="Pfam" id="PF01075">
    <property type="entry name" value="Glyco_transf_9"/>
    <property type="match status" value="1"/>
</dbReference>
<keyword evidence="1" id="KW-0328">Glycosyltransferase</keyword>
<dbReference type="InterPro" id="IPR051199">
    <property type="entry name" value="LPS_LOS_Heptosyltrfase"/>
</dbReference>
<organism evidence="4 5">
    <name type="scientific">Pseudonocardia aurantiaca</name>
    <dbReference type="NCBI Taxonomy" id="75290"/>
    <lineage>
        <taxon>Bacteria</taxon>
        <taxon>Bacillati</taxon>
        <taxon>Actinomycetota</taxon>
        <taxon>Actinomycetes</taxon>
        <taxon>Pseudonocardiales</taxon>
        <taxon>Pseudonocardiaceae</taxon>
        <taxon>Pseudonocardia</taxon>
    </lineage>
</organism>
<name>A0ABW4FVK2_9PSEU</name>
<dbReference type="Gene3D" id="3.40.50.2000">
    <property type="entry name" value="Glycogen Phosphorylase B"/>
    <property type="match status" value="2"/>
</dbReference>
<dbReference type="CDD" id="cd03789">
    <property type="entry name" value="GT9_LPS_heptosyltransferase"/>
    <property type="match status" value="1"/>
</dbReference>
<evidence type="ECO:0000256" key="2">
    <source>
        <dbReference type="ARBA" id="ARBA00022679"/>
    </source>
</evidence>
<feature type="region of interest" description="Disordered" evidence="3">
    <location>
        <begin position="377"/>
        <end position="407"/>
    </location>
</feature>
<dbReference type="Proteomes" id="UP001597145">
    <property type="component" value="Unassembled WGS sequence"/>
</dbReference>
<comment type="caution">
    <text evidence="4">The sequence shown here is derived from an EMBL/GenBank/DDBJ whole genome shotgun (WGS) entry which is preliminary data.</text>
</comment>
<protein>
    <submittedName>
        <fullName evidence="4">Glycosyltransferase family 9 protein</fullName>
    </submittedName>
</protein>
<evidence type="ECO:0000256" key="1">
    <source>
        <dbReference type="ARBA" id="ARBA00022676"/>
    </source>
</evidence>
<evidence type="ECO:0000256" key="3">
    <source>
        <dbReference type="SAM" id="MobiDB-lite"/>
    </source>
</evidence>
<dbReference type="SUPFAM" id="SSF53756">
    <property type="entry name" value="UDP-Glycosyltransferase/glycogen phosphorylase"/>
    <property type="match status" value="1"/>
</dbReference>
<evidence type="ECO:0000313" key="5">
    <source>
        <dbReference type="Proteomes" id="UP001597145"/>
    </source>
</evidence>